<gene>
    <name evidence="1" type="ORF">BDY19DRAFT_932771</name>
</gene>
<dbReference type="Proteomes" id="UP001055072">
    <property type="component" value="Unassembled WGS sequence"/>
</dbReference>
<reference evidence="1" key="1">
    <citation type="journal article" date="2021" name="Environ. Microbiol.">
        <title>Gene family expansions and transcriptome signatures uncover fungal adaptations to wood decay.</title>
        <authorList>
            <person name="Hage H."/>
            <person name="Miyauchi S."/>
            <person name="Viragh M."/>
            <person name="Drula E."/>
            <person name="Min B."/>
            <person name="Chaduli D."/>
            <person name="Navarro D."/>
            <person name="Favel A."/>
            <person name="Norest M."/>
            <person name="Lesage-Meessen L."/>
            <person name="Balint B."/>
            <person name="Merenyi Z."/>
            <person name="de Eugenio L."/>
            <person name="Morin E."/>
            <person name="Martinez A.T."/>
            <person name="Baldrian P."/>
            <person name="Stursova M."/>
            <person name="Martinez M.J."/>
            <person name="Novotny C."/>
            <person name="Magnuson J.K."/>
            <person name="Spatafora J.W."/>
            <person name="Maurice S."/>
            <person name="Pangilinan J."/>
            <person name="Andreopoulos W."/>
            <person name="LaButti K."/>
            <person name="Hundley H."/>
            <person name="Na H."/>
            <person name="Kuo A."/>
            <person name="Barry K."/>
            <person name="Lipzen A."/>
            <person name="Henrissat B."/>
            <person name="Riley R."/>
            <person name="Ahrendt S."/>
            <person name="Nagy L.G."/>
            <person name="Grigoriev I.V."/>
            <person name="Martin F."/>
            <person name="Rosso M.N."/>
        </authorList>
    </citation>
    <scope>NUCLEOTIDE SEQUENCE</scope>
    <source>
        <strain evidence="1">CBS 384.51</strain>
    </source>
</reference>
<dbReference type="EMBL" id="MU274906">
    <property type="protein sequence ID" value="KAI0090977.1"/>
    <property type="molecule type" value="Genomic_DNA"/>
</dbReference>
<comment type="caution">
    <text evidence="1">The sequence shown here is derived from an EMBL/GenBank/DDBJ whole genome shotgun (WGS) entry which is preliminary data.</text>
</comment>
<organism evidence="1 2">
    <name type="scientific">Irpex rosettiformis</name>
    <dbReference type="NCBI Taxonomy" id="378272"/>
    <lineage>
        <taxon>Eukaryota</taxon>
        <taxon>Fungi</taxon>
        <taxon>Dikarya</taxon>
        <taxon>Basidiomycota</taxon>
        <taxon>Agaricomycotina</taxon>
        <taxon>Agaricomycetes</taxon>
        <taxon>Polyporales</taxon>
        <taxon>Irpicaceae</taxon>
        <taxon>Irpex</taxon>
    </lineage>
</organism>
<sequence length="385" mass="43195">MSRRNESPGDEQPHKRKRPNLRPRASEGASASAAPRIQAPQPQAPSQRQGNSRHPVLWFPDGLLIVVASDGMRFKLHSGILSYHSEIIKGRLAALSPLSTLPSSSVSSAGVSQEVVLHLPEKGDLLGKFFSMIYNGHDQFSYFDLHRCIQFEDFYWILRLAIDFKVKHIVDAGFSRLELLFSSNFDEWATSDKSFGNIDKKGRPIEMADRDTVGVVALVRAAKRTSMLPVALYACSTEADATDIFDGIIVGTEIVSLDAGDRDVCVDARSRIHEIENGTEDIFLRGAFNGLSKNCTSRQSCLAACRRLVLDGSRDMVFRDECPFSRWDIWINREEGKSKKEKLCSRCKEYLNQEIGKHLQKGWEKLGEIFEVQGWSPSRSEGVEE</sequence>
<evidence type="ECO:0000313" key="1">
    <source>
        <dbReference type="EMBL" id="KAI0090977.1"/>
    </source>
</evidence>
<evidence type="ECO:0000313" key="2">
    <source>
        <dbReference type="Proteomes" id="UP001055072"/>
    </source>
</evidence>
<protein>
    <submittedName>
        <fullName evidence="1">Uncharacterized protein</fullName>
    </submittedName>
</protein>
<accession>A0ACB8U9B2</accession>
<proteinExistence type="predicted"/>
<keyword evidence="2" id="KW-1185">Reference proteome</keyword>
<name>A0ACB8U9B2_9APHY</name>